<dbReference type="EMBL" id="OX465080">
    <property type="protein sequence ID" value="CAI9280072.1"/>
    <property type="molecule type" value="Genomic_DNA"/>
</dbReference>
<evidence type="ECO:0000313" key="1">
    <source>
        <dbReference type="EMBL" id="CAI9280072.1"/>
    </source>
</evidence>
<proteinExistence type="predicted"/>
<dbReference type="Proteomes" id="UP001177003">
    <property type="component" value="Chromosome 4"/>
</dbReference>
<name>A0AA35YUC3_LACSI</name>
<evidence type="ECO:0000313" key="2">
    <source>
        <dbReference type="Proteomes" id="UP001177003"/>
    </source>
</evidence>
<reference evidence="1" key="1">
    <citation type="submission" date="2023-04" db="EMBL/GenBank/DDBJ databases">
        <authorList>
            <person name="Vijverberg K."/>
            <person name="Xiong W."/>
            <person name="Schranz E."/>
        </authorList>
    </citation>
    <scope>NUCLEOTIDE SEQUENCE</scope>
</reference>
<keyword evidence="2" id="KW-1185">Reference proteome</keyword>
<organism evidence="1 2">
    <name type="scientific">Lactuca saligna</name>
    <name type="common">Willowleaf lettuce</name>
    <dbReference type="NCBI Taxonomy" id="75948"/>
    <lineage>
        <taxon>Eukaryota</taxon>
        <taxon>Viridiplantae</taxon>
        <taxon>Streptophyta</taxon>
        <taxon>Embryophyta</taxon>
        <taxon>Tracheophyta</taxon>
        <taxon>Spermatophyta</taxon>
        <taxon>Magnoliopsida</taxon>
        <taxon>eudicotyledons</taxon>
        <taxon>Gunneridae</taxon>
        <taxon>Pentapetalae</taxon>
        <taxon>asterids</taxon>
        <taxon>campanulids</taxon>
        <taxon>Asterales</taxon>
        <taxon>Asteraceae</taxon>
        <taxon>Cichorioideae</taxon>
        <taxon>Cichorieae</taxon>
        <taxon>Lactucinae</taxon>
        <taxon>Lactuca</taxon>
    </lineage>
</organism>
<dbReference type="AlphaFoldDB" id="A0AA35YUC3"/>
<gene>
    <name evidence="1" type="ORF">LSALG_LOCUS19833</name>
</gene>
<accession>A0AA35YUC3</accession>
<sequence length="116" mass="13295">MLIKHGSDMQVVDRYKEDPLHSAMMLEQAFYYCYFLAKPITLTTTASFWICNPTDSIAIPYRSTASYNFFFLYMFHLTVDFALHRIASIDLEEVTTGGDQIRSKPKSGKMAALDSF</sequence>
<protein>
    <submittedName>
        <fullName evidence="1">Uncharacterized protein</fullName>
    </submittedName>
</protein>